<dbReference type="AlphaFoldDB" id="A0AAN1ZRA2"/>
<accession>A0AAN1ZRA2</accession>
<dbReference type="Proteomes" id="UP000507485">
    <property type="component" value="Unassembled WGS sequence"/>
</dbReference>
<dbReference type="InterPro" id="IPR025474">
    <property type="entry name" value="DUF4325"/>
</dbReference>
<dbReference type="RefSeq" id="WP_000835378.1">
    <property type="nucleotide sequence ID" value="NZ_BECT01000004.1"/>
</dbReference>
<dbReference type="Pfam" id="PF14213">
    <property type="entry name" value="DUF4325"/>
    <property type="match status" value="1"/>
</dbReference>
<protein>
    <recommendedName>
        <fullName evidence="1">DUF4325 domain-containing protein</fullName>
    </recommendedName>
</protein>
<name>A0AAN1ZRA2_STAAU</name>
<gene>
    <name evidence="2" type="ORF">SAMEA4552975_02213</name>
</gene>
<dbReference type="EMBL" id="CAIHOM010000003">
    <property type="protein sequence ID" value="CAC7015396.1"/>
    <property type="molecule type" value="Genomic_DNA"/>
</dbReference>
<organism evidence="2 3">
    <name type="scientific">Staphylococcus aureus</name>
    <dbReference type="NCBI Taxonomy" id="1280"/>
    <lineage>
        <taxon>Bacteria</taxon>
        <taxon>Bacillati</taxon>
        <taxon>Bacillota</taxon>
        <taxon>Bacilli</taxon>
        <taxon>Bacillales</taxon>
        <taxon>Staphylococcaceae</taxon>
        <taxon>Staphylococcus</taxon>
    </lineage>
</organism>
<evidence type="ECO:0000313" key="3">
    <source>
        <dbReference type="Proteomes" id="UP000507485"/>
    </source>
</evidence>
<feature type="domain" description="DUF4325" evidence="1">
    <location>
        <begin position="20"/>
        <end position="71"/>
    </location>
</feature>
<reference evidence="2 3" key="1">
    <citation type="submission" date="2020-06" db="EMBL/GenBank/DDBJ databases">
        <authorList>
            <consortium name="Pathogen Informatics"/>
        </authorList>
    </citation>
    <scope>NUCLEOTIDE SEQUENCE [LARGE SCALE GENOMIC DNA]</scope>
    <source>
        <strain evidence="2 3">A13</strain>
    </source>
</reference>
<comment type="caution">
    <text evidence="2">The sequence shown here is derived from an EMBL/GenBank/DDBJ whole genome shotgun (WGS) entry which is preliminary data.</text>
</comment>
<evidence type="ECO:0000259" key="1">
    <source>
        <dbReference type="Pfam" id="PF14213"/>
    </source>
</evidence>
<evidence type="ECO:0000313" key="2">
    <source>
        <dbReference type="EMBL" id="CAC7015396.1"/>
    </source>
</evidence>
<sequence>MKSIEIKSVLNSNLAVTSDQAEIIYKLLSDSIKKGENIEVNFEGITVLTTAFLNAAIGRLYDIADSKQLNEYVKINTLHLNNSHFNKIKMVMSNSREKREANQVLMERVLNDGY</sequence>
<proteinExistence type="predicted"/>